<dbReference type="GO" id="GO:0003677">
    <property type="term" value="F:DNA binding"/>
    <property type="evidence" value="ECO:0007669"/>
    <property type="project" value="UniProtKB-KW"/>
</dbReference>
<dbReference type="CDD" id="cd14704">
    <property type="entry name" value="bZIP_HY5-like"/>
    <property type="match status" value="1"/>
</dbReference>
<evidence type="ECO:0000256" key="5">
    <source>
        <dbReference type="ARBA" id="ARBA00023125"/>
    </source>
</evidence>
<keyword evidence="10" id="KW-1185">Reference proteome</keyword>
<reference evidence="9" key="1">
    <citation type="journal article" date="2023" name="Nat. Commun.">
        <title>Diploid and tetraploid genomes of Acorus and the evolution of monocots.</title>
        <authorList>
            <person name="Ma L."/>
            <person name="Liu K.W."/>
            <person name="Li Z."/>
            <person name="Hsiao Y.Y."/>
            <person name="Qi Y."/>
            <person name="Fu T."/>
            <person name="Tang G.D."/>
            <person name="Zhang D."/>
            <person name="Sun W.H."/>
            <person name="Liu D.K."/>
            <person name="Li Y."/>
            <person name="Chen G.Z."/>
            <person name="Liu X.D."/>
            <person name="Liao X.Y."/>
            <person name="Jiang Y.T."/>
            <person name="Yu X."/>
            <person name="Hao Y."/>
            <person name="Huang J."/>
            <person name="Zhao X.W."/>
            <person name="Ke S."/>
            <person name="Chen Y.Y."/>
            <person name="Wu W.L."/>
            <person name="Hsu J.L."/>
            <person name="Lin Y.F."/>
            <person name="Huang M.D."/>
            <person name="Li C.Y."/>
            <person name="Huang L."/>
            <person name="Wang Z.W."/>
            <person name="Zhao X."/>
            <person name="Zhong W.Y."/>
            <person name="Peng D.H."/>
            <person name="Ahmad S."/>
            <person name="Lan S."/>
            <person name="Zhang J.S."/>
            <person name="Tsai W.C."/>
            <person name="Van de Peer Y."/>
            <person name="Liu Z.J."/>
        </authorList>
    </citation>
    <scope>NUCLEOTIDE SEQUENCE</scope>
    <source>
        <strain evidence="9">SCP</strain>
    </source>
</reference>
<dbReference type="PANTHER" id="PTHR47416">
    <property type="entry name" value="BASIC-LEUCINE ZIPPER TRANSCRIPTION FACTOR F-RELATED"/>
    <property type="match status" value="1"/>
</dbReference>
<dbReference type="PANTHER" id="PTHR47416:SF8">
    <property type="entry name" value="BASIC-LEUCINE ZIPPER TRANSCRIPTION FACTOR E-RELATED"/>
    <property type="match status" value="1"/>
</dbReference>
<dbReference type="Pfam" id="PF00170">
    <property type="entry name" value="bZIP_1"/>
    <property type="match status" value="1"/>
</dbReference>
<evidence type="ECO:0000313" key="10">
    <source>
        <dbReference type="Proteomes" id="UP001179952"/>
    </source>
</evidence>
<dbReference type="AlphaFoldDB" id="A0AAV9A6A6"/>
<keyword evidence="7" id="KW-0539">Nucleus</keyword>
<sequence length="179" mass="19986">MAFVRQLSNRDSAMKSRERRKMYIKDLELKTRSLEAECKRLDYAFRCCFAENQALHQQLMKQKACSAHPKQESAVLVMESLLLGSLFWLVSVACLFFLPGPHTSQATSSLENAGILGGCDRGGSRRTNRNEDLGSFVSIESVPFCMGRRIKASRGRMKAVLSPLLAVSSGDCFRVLEVC</sequence>
<dbReference type="GO" id="GO:0003700">
    <property type="term" value="F:DNA-binding transcription factor activity"/>
    <property type="evidence" value="ECO:0007669"/>
    <property type="project" value="InterPro"/>
</dbReference>
<dbReference type="EMBL" id="JAUJYN010000012">
    <property type="protein sequence ID" value="KAK1259679.1"/>
    <property type="molecule type" value="Genomic_DNA"/>
</dbReference>
<protein>
    <submittedName>
        <fullName evidence="9">BZIP transcription factor 60</fullName>
    </submittedName>
</protein>
<accession>A0AAV9A6A6</accession>
<evidence type="ECO:0000313" key="9">
    <source>
        <dbReference type="EMBL" id="KAK1259679.1"/>
    </source>
</evidence>
<keyword evidence="6" id="KW-0804">Transcription</keyword>
<comment type="caution">
    <text evidence="9">The sequence shown here is derived from an EMBL/GenBank/DDBJ whole genome shotgun (WGS) entry which is preliminary data.</text>
</comment>
<keyword evidence="4" id="KW-0805">Transcription regulation</keyword>
<feature type="domain" description="BZIP" evidence="8">
    <location>
        <begin position="5"/>
        <end position="19"/>
    </location>
</feature>
<dbReference type="SUPFAM" id="SSF57959">
    <property type="entry name" value="Leucine zipper domain"/>
    <property type="match status" value="1"/>
</dbReference>
<comment type="similarity">
    <text evidence="3">Belongs to the bZIP family.</text>
</comment>
<evidence type="ECO:0000256" key="1">
    <source>
        <dbReference type="ARBA" id="ARBA00004123"/>
    </source>
</evidence>
<reference evidence="9" key="2">
    <citation type="submission" date="2023-06" db="EMBL/GenBank/DDBJ databases">
        <authorList>
            <person name="Ma L."/>
            <person name="Liu K.-W."/>
            <person name="Li Z."/>
            <person name="Hsiao Y.-Y."/>
            <person name="Qi Y."/>
            <person name="Fu T."/>
            <person name="Tang G."/>
            <person name="Zhang D."/>
            <person name="Sun W.-H."/>
            <person name="Liu D.-K."/>
            <person name="Li Y."/>
            <person name="Chen G.-Z."/>
            <person name="Liu X.-D."/>
            <person name="Liao X.-Y."/>
            <person name="Jiang Y.-T."/>
            <person name="Yu X."/>
            <person name="Hao Y."/>
            <person name="Huang J."/>
            <person name="Zhao X.-W."/>
            <person name="Ke S."/>
            <person name="Chen Y.-Y."/>
            <person name="Wu W.-L."/>
            <person name="Hsu J.-L."/>
            <person name="Lin Y.-F."/>
            <person name="Huang M.-D."/>
            <person name="Li C.-Y."/>
            <person name="Huang L."/>
            <person name="Wang Z.-W."/>
            <person name="Zhao X."/>
            <person name="Zhong W.-Y."/>
            <person name="Peng D.-H."/>
            <person name="Ahmad S."/>
            <person name="Lan S."/>
            <person name="Zhang J.-S."/>
            <person name="Tsai W.-C."/>
            <person name="Van De Peer Y."/>
            <person name="Liu Z.-J."/>
        </authorList>
    </citation>
    <scope>NUCLEOTIDE SEQUENCE</scope>
    <source>
        <strain evidence="9">SCP</strain>
        <tissue evidence="9">Leaves</tissue>
    </source>
</reference>
<gene>
    <name evidence="9" type="ORF">QJS04_geneDACA001461</name>
</gene>
<evidence type="ECO:0000256" key="3">
    <source>
        <dbReference type="ARBA" id="ARBA00007163"/>
    </source>
</evidence>
<dbReference type="Gene3D" id="1.20.5.170">
    <property type="match status" value="1"/>
</dbReference>
<proteinExistence type="inferred from homology"/>
<dbReference type="GO" id="GO:0005634">
    <property type="term" value="C:nucleus"/>
    <property type="evidence" value="ECO:0007669"/>
    <property type="project" value="UniProtKB-SubCell"/>
</dbReference>
<dbReference type="GO" id="GO:0005789">
    <property type="term" value="C:endoplasmic reticulum membrane"/>
    <property type="evidence" value="ECO:0007669"/>
    <property type="project" value="UniProtKB-SubCell"/>
</dbReference>
<keyword evidence="5" id="KW-0238">DNA-binding</keyword>
<dbReference type="PROSITE" id="PS00036">
    <property type="entry name" value="BZIP_BASIC"/>
    <property type="match status" value="1"/>
</dbReference>
<evidence type="ECO:0000256" key="4">
    <source>
        <dbReference type="ARBA" id="ARBA00023015"/>
    </source>
</evidence>
<dbReference type="InterPro" id="IPR046347">
    <property type="entry name" value="bZIP_sf"/>
</dbReference>
<evidence type="ECO:0000256" key="7">
    <source>
        <dbReference type="ARBA" id="ARBA00023242"/>
    </source>
</evidence>
<dbReference type="Proteomes" id="UP001179952">
    <property type="component" value="Unassembled WGS sequence"/>
</dbReference>
<evidence type="ECO:0000256" key="2">
    <source>
        <dbReference type="ARBA" id="ARBA00004389"/>
    </source>
</evidence>
<dbReference type="InterPro" id="IPR004827">
    <property type="entry name" value="bZIP"/>
</dbReference>
<name>A0AAV9A6A6_ACOGR</name>
<evidence type="ECO:0000256" key="6">
    <source>
        <dbReference type="ARBA" id="ARBA00023163"/>
    </source>
</evidence>
<evidence type="ECO:0000259" key="8">
    <source>
        <dbReference type="PROSITE" id="PS00036"/>
    </source>
</evidence>
<comment type="subcellular location">
    <subcellularLocation>
        <location evidence="2">Endoplasmic reticulum membrane</location>
        <topology evidence="2">Single-pass membrane protein</topology>
    </subcellularLocation>
    <subcellularLocation>
        <location evidence="1">Nucleus</location>
    </subcellularLocation>
</comment>
<organism evidence="9 10">
    <name type="scientific">Acorus gramineus</name>
    <name type="common">Dwarf sweet flag</name>
    <dbReference type="NCBI Taxonomy" id="55184"/>
    <lineage>
        <taxon>Eukaryota</taxon>
        <taxon>Viridiplantae</taxon>
        <taxon>Streptophyta</taxon>
        <taxon>Embryophyta</taxon>
        <taxon>Tracheophyta</taxon>
        <taxon>Spermatophyta</taxon>
        <taxon>Magnoliopsida</taxon>
        <taxon>Liliopsida</taxon>
        <taxon>Acoraceae</taxon>
        <taxon>Acorus</taxon>
    </lineage>
</organism>